<name>A0A9J6GLQ9_HAELO</name>
<reference evidence="1 2" key="1">
    <citation type="journal article" date="2020" name="Cell">
        <title>Large-Scale Comparative Analyses of Tick Genomes Elucidate Their Genetic Diversity and Vector Capacities.</title>
        <authorList>
            <consortium name="Tick Genome and Microbiome Consortium (TIGMIC)"/>
            <person name="Jia N."/>
            <person name="Wang J."/>
            <person name="Shi W."/>
            <person name="Du L."/>
            <person name="Sun Y."/>
            <person name="Zhan W."/>
            <person name="Jiang J.F."/>
            <person name="Wang Q."/>
            <person name="Zhang B."/>
            <person name="Ji P."/>
            <person name="Bell-Sakyi L."/>
            <person name="Cui X.M."/>
            <person name="Yuan T.T."/>
            <person name="Jiang B.G."/>
            <person name="Yang W.F."/>
            <person name="Lam T.T."/>
            <person name="Chang Q.C."/>
            <person name="Ding S.J."/>
            <person name="Wang X.J."/>
            <person name="Zhu J.G."/>
            <person name="Ruan X.D."/>
            <person name="Zhao L."/>
            <person name="Wei J.T."/>
            <person name="Ye R.Z."/>
            <person name="Que T.C."/>
            <person name="Du C.H."/>
            <person name="Zhou Y.H."/>
            <person name="Cheng J.X."/>
            <person name="Dai P.F."/>
            <person name="Guo W.B."/>
            <person name="Han X.H."/>
            <person name="Huang E.J."/>
            <person name="Li L.F."/>
            <person name="Wei W."/>
            <person name="Gao Y.C."/>
            <person name="Liu J.Z."/>
            <person name="Shao H.Z."/>
            <person name="Wang X."/>
            <person name="Wang C.C."/>
            <person name="Yang T.C."/>
            <person name="Huo Q.B."/>
            <person name="Li W."/>
            <person name="Chen H.Y."/>
            <person name="Chen S.E."/>
            <person name="Zhou L.G."/>
            <person name="Ni X.B."/>
            <person name="Tian J.H."/>
            <person name="Sheng Y."/>
            <person name="Liu T."/>
            <person name="Pan Y.S."/>
            <person name="Xia L.Y."/>
            <person name="Li J."/>
            <person name="Zhao F."/>
            <person name="Cao W.C."/>
        </authorList>
    </citation>
    <scope>NUCLEOTIDE SEQUENCE [LARGE SCALE GENOMIC DNA]</scope>
    <source>
        <strain evidence="1">HaeL-2018</strain>
    </source>
</reference>
<dbReference type="EMBL" id="JABSTR010000009">
    <property type="protein sequence ID" value="KAH9379382.1"/>
    <property type="molecule type" value="Genomic_DNA"/>
</dbReference>
<organism evidence="1 2">
    <name type="scientific">Haemaphysalis longicornis</name>
    <name type="common">Bush tick</name>
    <dbReference type="NCBI Taxonomy" id="44386"/>
    <lineage>
        <taxon>Eukaryota</taxon>
        <taxon>Metazoa</taxon>
        <taxon>Ecdysozoa</taxon>
        <taxon>Arthropoda</taxon>
        <taxon>Chelicerata</taxon>
        <taxon>Arachnida</taxon>
        <taxon>Acari</taxon>
        <taxon>Parasitiformes</taxon>
        <taxon>Ixodida</taxon>
        <taxon>Ixodoidea</taxon>
        <taxon>Ixodidae</taxon>
        <taxon>Haemaphysalinae</taxon>
        <taxon>Haemaphysalis</taxon>
    </lineage>
</organism>
<gene>
    <name evidence="1" type="ORF">HPB48_008094</name>
</gene>
<dbReference type="AlphaFoldDB" id="A0A9J6GLQ9"/>
<evidence type="ECO:0000313" key="1">
    <source>
        <dbReference type="EMBL" id="KAH9379382.1"/>
    </source>
</evidence>
<evidence type="ECO:0000313" key="2">
    <source>
        <dbReference type="Proteomes" id="UP000821853"/>
    </source>
</evidence>
<protein>
    <submittedName>
        <fullName evidence="1">Uncharacterized protein</fullName>
    </submittedName>
</protein>
<proteinExistence type="predicted"/>
<dbReference type="VEuPathDB" id="VectorBase:HLOH_058277"/>
<accession>A0A9J6GLQ9</accession>
<sequence>MHKELVQELNRGREADQQDRDEFRRFNELHFRMLTSLFQAVFPDQTAPLTTTLMSMQAYDLAGKQGNTHTMERPTRHVEHEDESQPAGPAMETVEASAVRTLSELTERLRHDSIPVLLLQETHCLSVHLTGYNTYSCPTVLKLIRGRRSKDKQSPAPEARGQAAVLVDMDACPQTCVRDEGPLVV</sequence>
<dbReference type="Proteomes" id="UP000821853">
    <property type="component" value="Unassembled WGS sequence"/>
</dbReference>
<keyword evidence="2" id="KW-1185">Reference proteome</keyword>
<comment type="caution">
    <text evidence="1">The sequence shown here is derived from an EMBL/GenBank/DDBJ whole genome shotgun (WGS) entry which is preliminary data.</text>
</comment>